<dbReference type="InterPro" id="IPR053913">
    <property type="entry name" value="NADAR-DarT1"/>
</dbReference>
<protein>
    <submittedName>
        <fullName evidence="1">Uncharacterized protein</fullName>
    </submittedName>
</protein>
<dbReference type="Pfam" id="PF22397">
    <property type="entry name" value="NADAR-DarT1"/>
    <property type="match status" value="1"/>
</dbReference>
<proteinExistence type="predicted"/>
<dbReference type="RefSeq" id="WP_063076492.1">
    <property type="nucleotide sequence ID" value="NZ_PKJO01000012.1"/>
</dbReference>
<name>A0A2I1XAK2_NEISI</name>
<dbReference type="Proteomes" id="UP000234767">
    <property type="component" value="Unassembled WGS sequence"/>
</dbReference>
<dbReference type="EMBL" id="PKJO01000012">
    <property type="protein sequence ID" value="PLA39677.1"/>
    <property type="molecule type" value="Genomic_DNA"/>
</dbReference>
<reference evidence="1 2" key="1">
    <citation type="submission" date="2017-12" db="EMBL/GenBank/DDBJ databases">
        <title>Phylogenetic diversity of female urinary microbiome.</title>
        <authorList>
            <person name="Thomas-White K."/>
            <person name="Wolfe A.J."/>
        </authorList>
    </citation>
    <scope>NUCLEOTIDE SEQUENCE [LARGE SCALE GENOMIC DNA]</scope>
    <source>
        <strain evidence="1 2">UMB0321</strain>
    </source>
</reference>
<evidence type="ECO:0000313" key="1">
    <source>
        <dbReference type="EMBL" id="PLA39677.1"/>
    </source>
</evidence>
<sequence length="235" mass="27012">MANRPIFIPKFEGDFLVKTQNIDFEWFPGLSVSQKQKSIDSLHLEAKKLEGVEKVLEISSKSKNELGVALSAFNLMIKSARGKQVSVECVFQSSKVFEGDIQYLDLLEVSSKEAKKDSRLKASGRVIAFRTYGKKDKEWGTEPITAYYDWLYVNALNQHTEFHEDLLEYSAFSDIEFNPEKSLNCQAYSVALFCALYRRGILQDVLKSQKDFLSIYKDYKIDNSYTSRKQLGMFL</sequence>
<accession>A0A2I1XAK2</accession>
<dbReference type="AlphaFoldDB" id="A0A2I1XAK2"/>
<gene>
    <name evidence="1" type="ORF">CYK00_09345</name>
</gene>
<comment type="caution">
    <text evidence="1">The sequence shown here is derived from an EMBL/GenBank/DDBJ whole genome shotgun (WGS) entry which is preliminary data.</text>
</comment>
<evidence type="ECO:0000313" key="2">
    <source>
        <dbReference type="Proteomes" id="UP000234767"/>
    </source>
</evidence>
<organism evidence="1 2">
    <name type="scientific">Neisseria sicca</name>
    <dbReference type="NCBI Taxonomy" id="490"/>
    <lineage>
        <taxon>Bacteria</taxon>
        <taxon>Pseudomonadati</taxon>
        <taxon>Pseudomonadota</taxon>
        <taxon>Betaproteobacteria</taxon>
        <taxon>Neisseriales</taxon>
        <taxon>Neisseriaceae</taxon>
        <taxon>Neisseria</taxon>
    </lineage>
</organism>